<dbReference type="EC" id="2.7.1.59" evidence="2"/>
<keyword evidence="2" id="KW-0808">Transferase</keyword>
<dbReference type="Proteomes" id="UP000195981">
    <property type="component" value="Unassembled WGS sequence"/>
</dbReference>
<dbReference type="PANTHER" id="PTHR43190:SF3">
    <property type="entry name" value="N-ACETYL-D-GLUCOSAMINE KINASE"/>
    <property type="match status" value="1"/>
</dbReference>
<keyword evidence="3" id="KW-1185">Reference proteome</keyword>
<dbReference type="InterPro" id="IPR002731">
    <property type="entry name" value="ATPase_BadF"/>
</dbReference>
<reference evidence="2 3" key="1">
    <citation type="submission" date="2017-02" db="EMBL/GenBank/DDBJ databases">
        <authorList>
            <person name="Peterson S.W."/>
        </authorList>
    </citation>
    <scope>NUCLEOTIDE SEQUENCE [LARGE SCALE GENOMIC DNA]</scope>
    <source>
        <strain evidence="2 3">CIP104813</strain>
    </source>
</reference>
<proteinExistence type="predicted"/>
<dbReference type="Gene3D" id="3.30.420.40">
    <property type="match status" value="1"/>
</dbReference>
<dbReference type="InterPro" id="IPR043129">
    <property type="entry name" value="ATPase_NBD"/>
</dbReference>
<dbReference type="InterPro" id="IPR052519">
    <property type="entry name" value="Euk-type_GlcNAc_Kinase"/>
</dbReference>
<evidence type="ECO:0000313" key="3">
    <source>
        <dbReference type="Proteomes" id="UP000195981"/>
    </source>
</evidence>
<dbReference type="SUPFAM" id="SSF53067">
    <property type="entry name" value="Actin-like ATPase domain"/>
    <property type="match status" value="1"/>
</dbReference>
<evidence type="ECO:0000313" key="2">
    <source>
        <dbReference type="EMBL" id="SLM91533.1"/>
    </source>
</evidence>
<evidence type="ECO:0000259" key="1">
    <source>
        <dbReference type="Pfam" id="PF01869"/>
    </source>
</evidence>
<name>A0A1X6WZH8_9MICO</name>
<dbReference type="OrthoDB" id="8701357at2"/>
<dbReference type="RefSeq" id="WP_087103847.1">
    <property type="nucleotide sequence ID" value="NZ_FWFG01000060.1"/>
</dbReference>
<dbReference type="AlphaFoldDB" id="A0A1X6WZH8"/>
<protein>
    <submittedName>
        <fullName evidence="2">N-acetylglucosamine kinase of eukaryotic type</fullName>
        <ecNumber evidence="2">2.7.1.59</ecNumber>
    </submittedName>
</protein>
<dbReference type="GO" id="GO:0045127">
    <property type="term" value="F:N-acetylglucosamine kinase activity"/>
    <property type="evidence" value="ECO:0007669"/>
    <property type="project" value="UniProtKB-EC"/>
</dbReference>
<accession>A0A1X6WZH8</accession>
<feature type="domain" description="ATPase BadF/BadG/BcrA/BcrD type" evidence="1">
    <location>
        <begin position="48"/>
        <end position="214"/>
    </location>
</feature>
<keyword evidence="2" id="KW-0418">Kinase</keyword>
<dbReference type="EMBL" id="FWFG01000060">
    <property type="protein sequence ID" value="SLM91533.1"/>
    <property type="molecule type" value="Genomic_DNA"/>
</dbReference>
<dbReference type="PANTHER" id="PTHR43190">
    <property type="entry name" value="N-ACETYL-D-GLUCOSAMINE KINASE"/>
    <property type="match status" value="1"/>
</dbReference>
<organism evidence="2 3">
    <name type="scientific">Brachybacterium nesterenkovii</name>
    <dbReference type="NCBI Taxonomy" id="47847"/>
    <lineage>
        <taxon>Bacteria</taxon>
        <taxon>Bacillati</taxon>
        <taxon>Actinomycetota</taxon>
        <taxon>Actinomycetes</taxon>
        <taxon>Micrococcales</taxon>
        <taxon>Dermabacteraceae</taxon>
        <taxon>Brachybacterium</taxon>
    </lineage>
</organism>
<gene>
    <name evidence="2" type="ORF">FM110_06685</name>
</gene>
<sequence>MSDTAVPSDLILAADIGASASHLAIGPAGALPAPVDGPGAEVRSDERDALASLTATVRTALASRPAERIERAVLAVSGAHPARRPAVLDAACEALAPLGVLPRAVTVIDDLTAAFLTADVGGDGVLLRSGTGAVAARFRAGQLVERVDGMGWLLGDIGSAVWIGRQVLQAVAADIDGRRPRTALTELLGDVLGLELRDGIDTPTGDARRDLIRALDPLTPTQWGRFAPLPGMALPDPVARKILDRAVRALAHDVQRLDPEAELPVVLAGSVLTTAGPLHDELMTGLDAAGHPRLEIAASGLAGAWEIAMRGGVR</sequence>
<dbReference type="Pfam" id="PF01869">
    <property type="entry name" value="BcrAD_BadFG"/>
    <property type="match status" value="1"/>
</dbReference>